<feature type="compositionally biased region" description="Low complexity" evidence="1">
    <location>
        <begin position="88"/>
        <end position="114"/>
    </location>
</feature>
<evidence type="ECO:0000313" key="3">
    <source>
        <dbReference type="Proteomes" id="UP000515152"/>
    </source>
</evidence>
<dbReference type="GeneID" id="116218591"/>
<sequence length="218" mass="24786">MDNTEERLAEEVLRHEHLYNPSLSTHEHVQMTANSWREISASVGLDVQECIEGWGKMVDEYVFFHQMSWLDPYIEDSETSSNYDNKTESLSSEGIHSSSPESSTSAPEDSPESSTLVIPPAHRSRKRRRRMEPDQSSIADVFSMSVGRRIQLYRSFANVVPCPSPPLDQCALFGQIVGCLAKKLPKDRRRAIMCQVYSLLIKNQSDYVPYLQVNAICK</sequence>
<dbReference type="Proteomes" id="UP000515152">
    <property type="component" value="Chromosome 23"/>
</dbReference>
<feature type="region of interest" description="Disordered" evidence="1">
    <location>
        <begin position="78"/>
        <end position="135"/>
    </location>
</feature>
<evidence type="ECO:0000259" key="2">
    <source>
        <dbReference type="Pfam" id="PF10545"/>
    </source>
</evidence>
<accession>A0A6P8EXD2</accession>
<organism evidence="3 4">
    <name type="scientific">Clupea harengus</name>
    <name type="common">Atlantic herring</name>
    <dbReference type="NCBI Taxonomy" id="7950"/>
    <lineage>
        <taxon>Eukaryota</taxon>
        <taxon>Metazoa</taxon>
        <taxon>Chordata</taxon>
        <taxon>Craniata</taxon>
        <taxon>Vertebrata</taxon>
        <taxon>Euteleostomi</taxon>
        <taxon>Actinopterygii</taxon>
        <taxon>Neopterygii</taxon>
        <taxon>Teleostei</taxon>
        <taxon>Clupei</taxon>
        <taxon>Clupeiformes</taxon>
        <taxon>Clupeoidei</taxon>
        <taxon>Clupeidae</taxon>
        <taxon>Clupea</taxon>
    </lineage>
</organism>
<dbReference type="PANTHER" id="PTHR12243:SF67">
    <property type="entry name" value="COREPRESSOR OF PANGOLIN, ISOFORM A-RELATED"/>
    <property type="match status" value="1"/>
</dbReference>
<dbReference type="PANTHER" id="PTHR12243">
    <property type="entry name" value="MADF DOMAIN TRANSCRIPTION FACTOR"/>
    <property type="match status" value="1"/>
</dbReference>
<protein>
    <submittedName>
        <fullName evidence="4">Uncharacterized protein LOC116218591</fullName>
    </submittedName>
</protein>
<reference evidence="4" key="1">
    <citation type="submission" date="2025-08" db="UniProtKB">
        <authorList>
            <consortium name="RefSeq"/>
        </authorList>
    </citation>
    <scope>IDENTIFICATION</scope>
</reference>
<dbReference type="InterPro" id="IPR039353">
    <property type="entry name" value="TF_Adf1"/>
</dbReference>
<keyword evidence="3" id="KW-1185">Reference proteome</keyword>
<name>A0A6P8EXD2_CLUHA</name>
<dbReference type="KEGG" id="char:116218591"/>
<dbReference type="InterPro" id="IPR006578">
    <property type="entry name" value="MADF-dom"/>
</dbReference>
<dbReference type="RefSeq" id="XP_031416515.1">
    <property type="nucleotide sequence ID" value="XM_031560655.2"/>
</dbReference>
<evidence type="ECO:0000256" key="1">
    <source>
        <dbReference type="SAM" id="MobiDB-lite"/>
    </source>
</evidence>
<dbReference type="Pfam" id="PF10545">
    <property type="entry name" value="MADF_DNA_bdg"/>
    <property type="match status" value="1"/>
</dbReference>
<evidence type="ECO:0000313" key="4">
    <source>
        <dbReference type="RefSeq" id="XP_031416515.1"/>
    </source>
</evidence>
<dbReference type="OrthoDB" id="5803771at2759"/>
<gene>
    <name evidence="4" type="primary">LOC116218591</name>
</gene>
<proteinExistence type="predicted"/>
<dbReference type="AlphaFoldDB" id="A0A6P8EXD2"/>
<feature type="domain" description="MADF" evidence="2">
    <location>
        <begin position="8"/>
        <end position="62"/>
    </location>
</feature>